<protein>
    <submittedName>
        <fullName evidence="1">FHA domain-containing protein</fullName>
    </submittedName>
</protein>
<dbReference type="AlphaFoldDB" id="A0A562TNP8"/>
<proteinExistence type="predicted"/>
<dbReference type="OrthoDB" id="944636at2"/>
<dbReference type="RefSeq" id="WP_144916174.1">
    <property type="nucleotide sequence ID" value="NZ_VLLI01000017.1"/>
</dbReference>
<evidence type="ECO:0000313" key="1">
    <source>
        <dbReference type="EMBL" id="TWI95033.1"/>
    </source>
</evidence>
<gene>
    <name evidence="1" type="ORF">JN11_04462</name>
</gene>
<dbReference type="EMBL" id="VLLI01000017">
    <property type="protein sequence ID" value="TWI95033.1"/>
    <property type="molecule type" value="Genomic_DNA"/>
</dbReference>
<sequence length="265" mass="29301">MFNIFKNDKKNQPADVKAARAAILKGIKLELQKAEGGEGKNIKGIDLFIATPDSEKHVYEAAVYADEPGRLKNEVQKIADDYALDLPANWTLDISHLAELPTEAISVTGADAGLFIRTKDNMIKKSATAFIRILSGEAEKKIYRLESTDGKTNIGRDKSVQTTDGFFRFNQIAFPGEVDNEINKYISRQHAHIEWNNEAGSFMLYADMGGVPPGNKVKVRAGATEALNKLISTQIGHRLEEGDQVILGDGAVIDFTYKEPKYKIE</sequence>
<dbReference type="CDD" id="cd00060">
    <property type="entry name" value="FHA"/>
    <property type="match status" value="1"/>
</dbReference>
<comment type="caution">
    <text evidence="1">The sequence shown here is derived from an EMBL/GenBank/DDBJ whole genome shotgun (WGS) entry which is preliminary data.</text>
</comment>
<evidence type="ECO:0000313" key="2">
    <source>
        <dbReference type="Proteomes" id="UP000317010"/>
    </source>
</evidence>
<name>A0A562TNP8_9SPHI</name>
<dbReference type="Gene3D" id="2.60.200.20">
    <property type="match status" value="1"/>
</dbReference>
<accession>A0A562TNP8</accession>
<organism evidence="1 2">
    <name type="scientific">Mucilaginibacter frigoritolerans</name>
    <dbReference type="NCBI Taxonomy" id="652788"/>
    <lineage>
        <taxon>Bacteria</taxon>
        <taxon>Pseudomonadati</taxon>
        <taxon>Bacteroidota</taxon>
        <taxon>Sphingobacteriia</taxon>
        <taxon>Sphingobacteriales</taxon>
        <taxon>Sphingobacteriaceae</taxon>
        <taxon>Mucilaginibacter</taxon>
    </lineage>
</organism>
<reference evidence="1 2" key="1">
    <citation type="submission" date="2019-07" db="EMBL/GenBank/DDBJ databases">
        <title>Genomic Encyclopedia of Archaeal and Bacterial Type Strains, Phase II (KMG-II): from individual species to whole genera.</title>
        <authorList>
            <person name="Goeker M."/>
        </authorList>
    </citation>
    <scope>NUCLEOTIDE SEQUENCE [LARGE SCALE GENOMIC DNA]</scope>
    <source>
        <strain evidence="1 2">ATCC BAA-1854</strain>
    </source>
</reference>
<dbReference type="Proteomes" id="UP000317010">
    <property type="component" value="Unassembled WGS sequence"/>
</dbReference>
<keyword evidence="2" id="KW-1185">Reference proteome</keyword>